<dbReference type="InterPro" id="IPR051010">
    <property type="entry name" value="BCAA_transport"/>
</dbReference>
<evidence type="ECO:0000313" key="6">
    <source>
        <dbReference type="Proteomes" id="UP001165427"/>
    </source>
</evidence>
<dbReference type="Proteomes" id="UP001165427">
    <property type="component" value="Unassembled WGS sequence"/>
</dbReference>
<dbReference type="PANTHER" id="PTHR30483:SF6">
    <property type="entry name" value="PERIPLASMIC BINDING PROTEIN OF ABC TRANSPORTER FOR NATURAL AMINO ACIDS"/>
    <property type="match status" value="1"/>
</dbReference>
<name>A0AA41UPN2_9BACT</name>
<dbReference type="RefSeq" id="WP_246905599.1">
    <property type="nucleotide sequence ID" value="NZ_JALJRB010000007.1"/>
</dbReference>
<evidence type="ECO:0000313" key="5">
    <source>
        <dbReference type="EMBL" id="MCJ8500638.1"/>
    </source>
</evidence>
<evidence type="ECO:0000259" key="4">
    <source>
        <dbReference type="Pfam" id="PF13458"/>
    </source>
</evidence>
<comment type="caution">
    <text evidence="5">The sequence shown here is derived from an EMBL/GenBank/DDBJ whole genome shotgun (WGS) entry which is preliminary data.</text>
</comment>
<evidence type="ECO:0000256" key="1">
    <source>
        <dbReference type="ARBA" id="ARBA00010062"/>
    </source>
</evidence>
<reference evidence="5" key="1">
    <citation type="submission" date="2022-04" db="EMBL/GenBank/DDBJ databases">
        <title>Desulfatitalea alkaliphila sp. nov., a novel anaerobic sulfate-reducing bacterium isolated from terrestrial mud volcano, Taman Peninsula, Russia.</title>
        <authorList>
            <person name="Khomyakova M.A."/>
            <person name="Merkel A.Y."/>
            <person name="Slobodkin A.I."/>
        </authorList>
    </citation>
    <scope>NUCLEOTIDE SEQUENCE</scope>
    <source>
        <strain evidence="5">M08but</strain>
    </source>
</reference>
<dbReference type="SUPFAM" id="SSF53822">
    <property type="entry name" value="Periplasmic binding protein-like I"/>
    <property type="match status" value="1"/>
</dbReference>
<dbReference type="PANTHER" id="PTHR30483">
    <property type="entry name" value="LEUCINE-SPECIFIC-BINDING PROTEIN"/>
    <property type="match status" value="1"/>
</dbReference>
<dbReference type="EMBL" id="JALJRB010000007">
    <property type="protein sequence ID" value="MCJ8500638.1"/>
    <property type="molecule type" value="Genomic_DNA"/>
</dbReference>
<organism evidence="5 6">
    <name type="scientific">Desulfatitalea alkaliphila</name>
    <dbReference type="NCBI Taxonomy" id="2929485"/>
    <lineage>
        <taxon>Bacteria</taxon>
        <taxon>Pseudomonadati</taxon>
        <taxon>Thermodesulfobacteriota</taxon>
        <taxon>Desulfobacteria</taxon>
        <taxon>Desulfobacterales</taxon>
        <taxon>Desulfosarcinaceae</taxon>
        <taxon>Desulfatitalea</taxon>
    </lineage>
</organism>
<dbReference type="InterPro" id="IPR028082">
    <property type="entry name" value="Peripla_BP_I"/>
</dbReference>
<evidence type="ECO:0000256" key="2">
    <source>
        <dbReference type="ARBA" id="ARBA00022729"/>
    </source>
</evidence>
<feature type="signal peptide" evidence="3">
    <location>
        <begin position="1"/>
        <end position="26"/>
    </location>
</feature>
<dbReference type="Pfam" id="PF13458">
    <property type="entry name" value="Peripla_BP_6"/>
    <property type="match status" value="1"/>
</dbReference>
<feature type="chain" id="PRO_5041344511" evidence="3">
    <location>
        <begin position="27"/>
        <end position="448"/>
    </location>
</feature>
<dbReference type="AlphaFoldDB" id="A0AA41UPN2"/>
<gene>
    <name evidence="5" type="ORF">MRX98_08650</name>
</gene>
<keyword evidence="2 3" id="KW-0732">Signal</keyword>
<dbReference type="Gene3D" id="3.40.50.2300">
    <property type="match status" value="2"/>
</dbReference>
<sequence>MRRTKKFALMVALCLVSMLMVTTAWGQNSIRIGVIGPMQFSQGQGHWNGALMAAEELNARGGVQVDNRTMRIDLVQADSNEFISLEDAAKAMNRLIARDKVDFVIGGFRTEAVLAMQDVAMDAKKIFVGVGAAHPELCNRVARDYDRYKYFFRSAPFSSAYLVKTVFIQLRTVGSLLRQTLGVGRIKVAIVAEQAMWADPMVAAAENYIPRMGMEVVGVWRPSPRATDVSAELAAIQRADAHMVFTIFSAPVGVALARQAGEMKLPAAIVGINVEAQKEEFWEATNGAADYLMTMSTYARGMAFNELTRDFVDGYYKRFGETPSFTADTYSAIKHLLAPAVAATGGLDAEKIITYLEETVHLIPSGKIAFLKDEQGRHLHDLAWGPGGQTGIAVQWQNGRQVPVWPHFKWMSPQWEFSAEPPETPHEMSYEGIQPYVIAPWVIAAHKQ</sequence>
<feature type="domain" description="Leucine-binding protein" evidence="4">
    <location>
        <begin position="30"/>
        <end position="377"/>
    </location>
</feature>
<dbReference type="InterPro" id="IPR028081">
    <property type="entry name" value="Leu-bd"/>
</dbReference>
<comment type="similarity">
    <text evidence="1">Belongs to the leucine-binding protein family.</text>
</comment>
<proteinExistence type="inferred from homology"/>
<evidence type="ECO:0000256" key="3">
    <source>
        <dbReference type="SAM" id="SignalP"/>
    </source>
</evidence>
<accession>A0AA41UPN2</accession>
<keyword evidence="6" id="KW-1185">Reference proteome</keyword>
<protein>
    <submittedName>
        <fullName evidence="5">ABC transporter substrate-binding protein</fullName>
    </submittedName>
</protein>
<dbReference type="CDD" id="cd06345">
    <property type="entry name" value="PBP1_ABC_ligand_binding-like"/>
    <property type="match status" value="1"/>
</dbReference>